<dbReference type="InterPro" id="IPR001610">
    <property type="entry name" value="PAC"/>
</dbReference>
<dbReference type="InterPro" id="IPR035965">
    <property type="entry name" value="PAS-like_dom_sf"/>
</dbReference>
<organism evidence="8 9">
    <name type="scientific">Hoeflea alexandrii</name>
    <dbReference type="NCBI Taxonomy" id="288436"/>
    <lineage>
        <taxon>Bacteria</taxon>
        <taxon>Pseudomonadati</taxon>
        <taxon>Pseudomonadota</taxon>
        <taxon>Alphaproteobacteria</taxon>
        <taxon>Hyphomicrobiales</taxon>
        <taxon>Rhizobiaceae</taxon>
        <taxon>Hoeflea</taxon>
    </lineage>
</organism>
<dbReference type="SUPFAM" id="SSF55785">
    <property type="entry name" value="PYP-like sensor domain (PAS domain)"/>
    <property type="match status" value="2"/>
</dbReference>
<reference evidence="8 9" key="1">
    <citation type="submission" date="2020-01" db="EMBL/GenBank/DDBJ databases">
        <title>Genomes of bacteria type strains.</title>
        <authorList>
            <person name="Chen J."/>
            <person name="Zhu S."/>
            <person name="Yang J."/>
        </authorList>
    </citation>
    <scope>NUCLEOTIDE SEQUENCE [LARGE SCALE GENOMIC DNA]</scope>
    <source>
        <strain evidence="8 9">DSM 16655</strain>
    </source>
</reference>
<evidence type="ECO:0000256" key="3">
    <source>
        <dbReference type="PROSITE-ProRule" id="PRU00284"/>
    </source>
</evidence>
<dbReference type="InterPro" id="IPR003660">
    <property type="entry name" value="HAMP_dom"/>
</dbReference>
<dbReference type="PRINTS" id="PR00260">
    <property type="entry name" value="CHEMTRNSDUCR"/>
</dbReference>
<proteinExistence type="inferred from homology"/>
<dbReference type="PANTHER" id="PTHR43531">
    <property type="entry name" value="PROTEIN ICFG"/>
    <property type="match status" value="1"/>
</dbReference>
<dbReference type="InterPro" id="IPR004090">
    <property type="entry name" value="Chemotax_Me-accpt_rcpt"/>
</dbReference>
<dbReference type="Gene3D" id="3.30.450.20">
    <property type="entry name" value="PAS domain"/>
    <property type="match status" value="2"/>
</dbReference>
<dbReference type="SMART" id="SM00091">
    <property type="entry name" value="PAS"/>
    <property type="match status" value="2"/>
</dbReference>
<dbReference type="EMBL" id="JAAAML010000003">
    <property type="protein sequence ID" value="MCO6409664.1"/>
    <property type="molecule type" value="Genomic_DNA"/>
</dbReference>
<evidence type="ECO:0000256" key="1">
    <source>
        <dbReference type="ARBA" id="ARBA00022500"/>
    </source>
</evidence>
<evidence type="ECO:0000259" key="4">
    <source>
        <dbReference type="PROSITE" id="PS50111"/>
    </source>
</evidence>
<evidence type="ECO:0000259" key="6">
    <source>
        <dbReference type="PROSITE" id="PS50113"/>
    </source>
</evidence>
<evidence type="ECO:0000256" key="2">
    <source>
        <dbReference type="ARBA" id="ARBA00029447"/>
    </source>
</evidence>
<dbReference type="Pfam" id="PF08447">
    <property type="entry name" value="PAS_3"/>
    <property type="match status" value="1"/>
</dbReference>
<sequence>MGSYFGLNNDCTSIMEALSKAQAIIQFDLTGKILTANKNFCQALGYELKEIVGKHHSMFVDPEEATSADYQEFWRQLASGKFERRQYKRFAKNGRAIWIEASYNPVLKGGKPVKVVKFATDITHTKLKAIEDAAKLSAISRSQAVIEFQPDGTIITANENFCSALGYELSEIIGQHHRIFCDPAYTTSEDYQTFWSDLAAGRFSSNEFMRVSKSGKQIWIQAAYNPIVDDRGDVVKVVKFATDVTARMTAISHLAGSLRALASGDLTQTLDTPFVPTMEKIRADFNDVLAELRSTMSAVEANARSISSGSAEIRSATDDMAQRTERQAASVEETAAALEEITTNVGEATQNAAESAALVAETRTDVERSGEIVTEAVTAMGAIESSSQEMSKIIGVIDEIAFQTNLLALNAGIEAARAGEAGKGFAVVAQEVRELAQRSASAAKDIKGLITSSSEQVKFGVSLVDKAGHSLGEIVGKIQSIDLNIKAIAGSVKEQSVGLREINEAVTVIDQGTQQNAAMVEQTTASSHALAKEADALFELVSRFKLGSTTAARATAPVAAATSRAKPTLAQSQLAVRVSAGFGSAATTVKAENWSEF</sequence>
<dbReference type="CDD" id="cd11386">
    <property type="entry name" value="MCP_signal"/>
    <property type="match status" value="1"/>
</dbReference>
<dbReference type="InterPro" id="IPR013655">
    <property type="entry name" value="PAS_fold_3"/>
</dbReference>
<dbReference type="InterPro" id="IPR000700">
    <property type="entry name" value="PAS-assoc_C"/>
</dbReference>
<dbReference type="InterPro" id="IPR004089">
    <property type="entry name" value="MCPsignal_dom"/>
</dbReference>
<feature type="domain" description="PAC" evidence="6">
    <location>
        <begin position="204"/>
        <end position="256"/>
    </location>
</feature>
<dbReference type="SUPFAM" id="SSF58104">
    <property type="entry name" value="Methyl-accepting chemotaxis protein (MCP) signaling domain"/>
    <property type="match status" value="1"/>
</dbReference>
<keyword evidence="1" id="KW-0145">Chemotaxis</keyword>
<keyword evidence="9" id="KW-1185">Reference proteome</keyword>
<dbReference type="CDD" id="cd00130">
    <property type="entry name" value="PAS"/>
    <property type="match status" value="2"/>
</dbReference>
<dbReference type="PROSITE" id="PS50113">
    <property type="entry name" value="PAC"/>
    <property type="match status" value="1"/>
</dbReference>
<dbReference type="RefSeq" id="WP_152009561.1">
    <property type="nucleotide sequence ID" value="NZ_JAAAML010000003.1"/>
</dbReference>
<dbReference type="Pfam" id="PF00015">
    <property type="entry name" value="MCPsignal"/>
    <property type="match status" value="1"/>
</dbReference>
<evidence type="ECO:0000259" key="5">
    <source>
        <dbReference type="PROSITE" id="PS50112"/>
    </source>
</evidence>
<accession>A0ABT1CU04</accession>
<feature type="domain" description="PAS" evidence="5">
    <location>
        <begin position="145"/>
        <end position="175"/>
    </location>
</feature>
<name>A0ABT1CU04_9HYPH</name>
<dbReference type="InterPro" id="IPR000014">
    <property type="entry name" value="PAS"/>
</dbReference>
<comment type="similarity">
    <text evidence="2">Belongs to the methyl-accepting chemotaxis (MCP) protein family.</text>
</comment>
<dbReference type="NCBIfam" id="TIGR00229">
    <property type="entry name" value="sensory_box"/>
    <property type="match status" value="2"/>
</dbReference>
<evidence type="ECO:0000259" key="7">
    <source>
        <dbReference type="PROSITE" id="PS50885"/>
    </source>
</evidence>
<keyword evidence="3" id="KW-0807">Transducer</keyword>
<gene>
    <name evidence="8" type="ORF">GTW23_15890</name>
</gene>
<dbReference type="PANTHER" id="PTHR43531:SF11">
    <property type="entry name" value="METHYL-ACCEPTING CHEMOTAXIS PROTEIN 3"/>
    <property type="match status" value="1"/>
</dbReference>
<dbReference type="PROSITE" id="PS50885">
    <property type="entry name" value="HAMP"/>
    <property type="match status" value="1"/>
</dbReference>
<dbReference type="PROSITE" id="PS50112">
    <property type="entry name" value="PAS"/>
    <property type="match status" value="2"/>
</dbReference>
<feature type="domain" description="Methyl-accepting transducer" evidence="4">
    <location>
        <begin position="302"/>
        <end position="531"/>
    </location>
</feature>
<dbReference type="Gene3D" id="1.10.287.950">
    <property type="entry name" value="Methyl-accepting chemotaxis protein"/>
    <property type="match status" value="1"/>
</dbReference>
<dbReference type="SMART" id="SM00086">
    <property type="entry name" value="PAC"/>
    <property type="match status" value="2"/>
</dbReference>
<dbReference type="Proteomes" id="UP001320715">
    <property type="component" value="Unassembled WGS sequence"/>
</dbReference>
<dbReference type="PROSITE" id="PS50111">
    <property type="entry name" value="CHEMOTAXIS_TRANSDUC_2"/>
    <property type="match status" value="1"/>
</dbReference>
<comment type="caution">
    <text evidence="8">The sequence shown here is derived from an EMBL/GenBank/DDBJ whole genome shotgun (WGS) entry which is preliminary data.</text>
</comment>
<protein>
    <submittedName>
        <fullName evidence="8">PAS domain S-box protein</fullName>
    </submittedName>
</protein>
<dbReference type="Pfam" id="PF13426">
    <property type="entry name" value="PAS_9"/>
    <property type="match status" value="1"/>
</dbReference>
<evidence type="ECO:0000313" key="9">
    <source>
        <dbReference type="Proteomes" id="UP001320715"/>
    </source>
</evidence>
<evidence type="ECO:0000313" key="8">
    <source>
        <dbReference type="EMBL" id="MCO6409664.1"/>
    </source>
</evidence>
<feature type="domain" description="PAS" evidence="5">
    <location>
        <begin position="14"/>
        <end position="64"/>
    </location>
</feature>
<dbReference type="SMART" id="SM00283">
    <property type="entry name" value="MA"/>
    <property type="match status" value="1"/>
</dbReference>
<dbReference type="InterPro" id="IPR051310">
    <property type="entry name" value="MCP_chemotaxis"/>
</dbReference>
<feature type="domain" description="HAMP" evidence="7">
    <location>
        <begin position="245"/>
        <end position="297"/>
    </location>
</feature>